<organism evidence="10 11">
    <name type="scientific">Trametes coccinea (strain BRFM310)</name>
    <name type="common">Pycnoporus coccineus</name>
    <dbReference type="NCBI Taxonomy" id="1353009"/>
    <lineage>
        <taxon>Eukaryota</taxon>
        <taxon>Fungi</taxon>
        <taxon>Dikarya</taxon>
        <taxon>Basidiomycota</taxon>
        <taxon>Agaricomycotina</taxon>
        <taxon>Agaricomycetes</taxon>
        <taxon>Polyporales</taxon>
        <taxon>Polyporaceae</taxon>
        <taxon>Trametes</taxon>
    </lineage>
</organism>
<evidence type="ECO:0000256" key="6">
    <source>
        <dbReference type="ARBA" id="ARBA00022989"/>
    </source>
</evidence>
<dbReference type="EMBL" id="KZ084118">
    <property type="protein sequence ID" value="OSD00497.1"/>
    <property type="molecule type" value="Genomic_DNA"/>
</dbReference>
<evidence type="ECO:0000256" key="4">
    <source>
        <dbReference type="ARBA" id="ARBA00022692"/>
    </source>
</evidence>
<dbReference type="Proteomes" id="UP000193067">
    <property type="component" value="Unassembled WGS sequence"/>
</dbReference>
<feature type="transmembrane region" description="Helical" evidence="9">
    <location>
        <begin position="152"/>
        <end position="178"/>
    </location>
</feature>
<evidence type="ECO:0000256" key="5">
    <source>
        <dbReference type="ARBA" id="ARBA00022824"/>
    </source>
</evidence>
<evidence type="ECO:0000256" key="2">
    <source>
        <dbReference type="ARBA" id="ARBA00004687"/>
    </source>
</evidence>
<evidence type="ECO:0000256" key="3">
    <source>
        <dbReference type="ARBA" id="ARBA00022502"/>
    </source>
</evidence>
<dbReference type="GO" id="GO:0006506">
    <property type="term" value="P:GPI anchor biosynthetic process"/>
    <property type="evidence" value="ECO:0007669"/>
    <property type="project" value="UniProtKB-UniPathway"/>
</dbReference>
<proteinExistence type="predicted"/>
<evidence type="ECO:0000256" key="9">
    <source>
        <dbReference type="SAM" id="Phobius"/>
    </source>
</evidence>
<feature type="transmembrane region" description="Helical" evidence="9">
    <location>
        <begin position="281"/>
        <end position="301"/>
    </location>
</feature>
<reference evidence="10 11" key="1">
    <citation type="journal article" date="2015" name="Biotechnol. Biofuels">
        <title>Enhanced degradation of softwood versus hardwood by the white-rot fungus Pycnoporus coccineus.</title>
        <authorList>
            <person name="Couturier M."/>
            <person name="Navarro D."/>
            <person name="Chevret D."/>
            <person name="Henrissat B."/>
            <person name="Piumi F."/>
            <person name="Ruiz-Duenas F.J."/>
            <person name="Martinez A.T."/>
            <person name="Grigoriev I.V."/>
            <person name="Riley R."/>
            <person name="Lipzen A."/>
            <person name="Berrin J.G."/>
            <person name="Master E.R."/>
            <person name="Rosso M.N."/>
        </authorList>
    </citation>
    <scope>NUCLEOTIDE SEQUENCE [LARGE SCALE GENOMIC DNA]</scope>
    <source>
        <strain evidence="10 11">BRFM310</strain>
    </source>
</reference>
<comment type="pathway">
    <text evidence="2">Glycolipid biosynthesis; glycosylphosphatidylinositol-anchor biosynthesis.</text>
</comment>
<evidence type="ECO:0000313" key="11">
    <source>
        <dbReference type="Proteomes" id="UP000193067"/>
    </source>
</evidence>
<dbReference type="InterPro" id="IPR009580">
    <property type="entry name" value="GPI_biosynthesis_protein_Pig-F"/>
</dbReference>
<dbReference type="OrthoDB" id="17366at2759"/>
<accession>A0A1Y2IHD6</accession>
<feature type="transmembrane region" description="Helical" evidence="9">
    <location>
        <begin position="242"/>
        <end position="261"/>
    </location>
</feature>
<dbReference type="STRING" id="1353009.A0A1Y2IHD6"/>
<evidence type="ECO:0000256" key="8">
    <source>
        <dbReference type="SAM" id="MobiDB-lite"/>
    </source>
</evidence>
<protein>
    <recommendedName>
        <fullName evidence="12">PIG-F-domain-containing protein</fullName>
    </recommendedName>
</protein>
<keyword evidence="5" id="KW-0256">Endoplasmic reticulum</keyword>
<keyword evidence="3" id="KW-0337">GPI-anchor biosynthesis</keyword>
<name>A0A1Y2IHD6_TRAC3</name>
<feature type="compositionally biased region" description="Polar residues" evidence="8">
    <location>
        <begin position="8"/>
        <end position="26"/>
    </location>
</feature>
<feature type="region of interest" description="Disordered" evidence="8">
    <location>
        <begin position="1"/>
        <end position="26"/>
    </location>
</feature>
<evidence type="ECO:0000313" key="10">
    <source>
        <dbReference type="EMBL" id="OSD00497.1"/>
    </source>
</evidence>
<dbReference type="GO" id="GO:0005789">
    <property type="term" value="C:endoplasmic reticulum membrane"/>
    <property type="evidence" value="ECO:0007669"/>
    <property type="project" value="UniProtKB-SubCell"/>
</dbReference>
<comment type="subcellular location">
    <subcellularLocation>
        <location evidence="1">Endoplasmic reticulum membrane</location>
        <topology evidence="1">Multi-pass membrane protein</topology>
    </subcellularLocation>
</comment>
<evidence type="ECO:0000256" key="7">
    <source>
        <dbReference type="ARBA" id="ARBA00023136"/>
    </source>
</evidence>
<dbReference type="UniPathway" id="UPA00196"/>
<keyword evidence="4 9" id="KW-0812">Transmembrane</keyword>
<feature type="transmembrane region" description="Helical" evidence="9">
    <location>
        <begin position="190"/>
        <end position="208"/>
    </location>
</feature>
<feature type="transmembrane region" description="Helical" evidence="9">
    <location>
        <begin position="32"/>
        <end position="53"/>
    </location>
</feature>
<evidence type="ECO:0008006" key="12">
    <source>
        <dbReference type="Google" id="ProtNLM"/>
    </source>
</evidence>
<evidence type="ECO:0000256" key="1">
    <source>
        <dbReference type="ARBA" id="ARBA00004477"/>
    </source>
</evidence>
<dbReference type="Pfam" id="PF06699">
    <property type="entry name" value="PIG-F"/>
    <property type="match status" value="1"/>
</dbReference>
<gene>
    <name evidence="10" type="ORF">PYCCODRAFT_1371063</name>
</gene>
<keyword evidence="7 9" id="KW-0472">Membrane</keyword>
<keyword evidence="6 9" id="KW-1133">Transmembrane helix</keyword>
<keyword evidence="11" id="KW-1185">Reference proteome</keyword>
<dbReference type="AlphaFoldDB" id="A0A1Y2IHD6"/>
<sequence length="327" mass="35055">MPSRKSKATPTNASRSENTPEASSDTSSFFPFARYTSIVGVHTSLLAFSALILPTTSLSLLSKGVSLFSGSDAPRADRPKRDIVQLLTEDPVRTVAWVCAGALILQTWWASWVKAWTVELRDQASSRPGGGSDSAELAKQKLERRGQGDQRLAVRSVADASAVTLAASVLFHAVTVLFGAPLTSHPLHTYSMSLLLAVLAVFPPAYILDVPSLASDSSSLVTRLTWIRLFAELSPRTPIERALVYPAVGAAIGCWAGAIPIGLDWERPWQAWPLTPAFGAVGGYIAGSLVALAVSAILAFAQVHRYHQAQQQQAKIQAPKSQKSKRS</sequence>